<evidence type="ECO:0000256" key="1">
    <source>
        <dbReference type="SAM" id="MobiDB-lite"/>
    </source>
</evidence>
<feature type="compositionally biased region" description="Polar residues" evidence="1">
    <location>
        <begin position="33"/>
        <end position="43"/>
    </location>
</feature>
<protein>
    <submittedName>
        <fullName evidence="4">Uncharacterized protein</fullName>
    </submittedName>
</protein>
<reference evidence="4" key="1">
    <citation type="submission" date="2022-11" db="UniProtKB">
        <authorList>
            <consortium name="WormBaseParasite"/>
        </authorList>
    </citation>
    <scope>IDENTIFICATION</scope>
</reference>
<organism evidence="3 4">
    <name type="scientific">Globodera rostochiensis</name>
    <name type="common">Golden nematode worm</name>
    <name type="synonym">Heterodera rostochiensis</name>
    <dbReference type="NCBI Taxonomy" id="31243"/>
    <lineage>
        <taxon>Eukaryota</taxon>
        <taxon>Metazoa</taxon>
        <taxon>Ecdysozoa</taxon>
        <taxon>Nematoda</taxon>
        <taxon>Chromadorea</taxon>
        <taxon>Rhabditida</taxon>
        <taxon>Tylenchina</taxon>
        <taxon>Tylenchomorpha</taxon>
        <taxon>Tylenchoidea</taxon>
        <taxon>Heteroderidae</taxon>
        <taxon>Heteroderinae</taxon>
        <taxon>Globodera</taxon>
    </lineage>
</organism>
<accession>A0A914HFB0</accession>
<keyword evidence="2" id="KW-0732">Signal</keyword>
<proteinExistence type="predicted"/>
<evidence type="ECO:0000256" key="2">
    <source>
        <dbReference type="SAM" id="SignalP"/>
    </source>
</evidence>
<dbReference type="Proteomes" id="UP000887572">
    <property type="component" value="Unplaced"/>
</dbReference>
<feature type="signal peptide" evidence="2">
    <location>
        <begin position="1"/>
        <end position="17"/>
    </location>
</feature>
<feature type="region of interest" description="Disordered" evidence="1">
    <location>
        <begin position="17"/>
        <end position="43"/>
    </location>
</feature>
<keyword evidence="3" id="KW-1185">Reference proteome</keyword>
<dbReference type="AlphaFoldDB" id="A0A914HFB0"/>
<evidence type="ECO:0000313" key="4">
    <source>
        <dbReference type="WBParaSite" id="Gr19_v10_g1684.t2"/>
    </source>
</evidence>
<sequence length="154" mass="16790">MLSIISIFILLLSGGTSSPTVATPNQEDESASRSDSVGSDNSDNTFSVSQVYAELYPPVKALNPANSSSVKLVEPQLKKSLSFNPKSPGGNSTFFNDQQPLQKSLSFKAPKTINNEKLENWFSSTKNKGKNGENDAKMRNILTDWCINIPNRSC</sequence>
<name>A0A914HFB0_GLORO</name>
<dbReference type="WBParaSite" id="Gr19_v10_g1684.t2">
    <property type="protein sequence ID" value="Gr19_v10_g1684.t2"/>
    <property type="gene ID" value="Gr19_v10_g1684"/>
</dbReference>
<feature type="chain" id="PRO_5036858601" evidence="2">
    <location>
        <begin position="18"/>
        <end position="154"/>
    </location>
</feature>
<evidence type="ECO:0000313" key="3">
    <source>
        <dbReference type="Proteomes" id="UP000887572"/>
    </source>
</evidence>